<feature type="region of interest" description="Disordered" evidence="6">
    <location>
        <begin position="338"/>
        <end position="378"/>
    </location>
</feature>
<dbReference type="Pfam" id="PF00441">
    <property type="entry name" value="Acyl-CoA_dh_1"/>
    <property type="match status" value="1"/>
</dbReference>
<evidence type="ECO:0000313" key="10">
    <source>
        <dbReference type="Proteomes" id="UP001500689"/>
    </source>
</evidence>
<keyword evidence="4" id="KW-0274">FAD</keyword>
<evidence type="ECO:0000256" key="1">
    <source>
        <dbReference type="ARBA" id="ARBA00001974"/>
    </source>
</evidence>
<keyword evidence="3" id="KW-0285">Flavoprotein</keyword>
<dbReference type="InterPro" id="IPR036250">
    <property type="entry name" value="AcylCo_DH-like_C"/>
</dbReference>
<dbReference type="SUPFAM" id="SSF47203">
    <property type="entry name" value="Acyl-CoA dehydrogenase C-terminal domain-like"/>
    <property type="match status" value="1"/>
</dbReference>
<evidence type="ECO:0000256" key="4">
    <source>
        <dbReference type="ARBA" id="ARBA00022827"/>
    </source>
</evidence>
<feature type="compositionally biased region" description="Low complexity" evidence="6">
    <location>
        <begin position="340"/>
        <end position="362"/>
    </location>
</feature>
<dbReference type="InterPro" id="IPR046373">
    <property type="entry name" value="Acyl-CoA_Oxase/DH_mid-dom_sf"/>
</dbReference>
<dbReference type="InterPro" id="IPR037069">
    <property type="entry name" value="AcylCoA_DH/ox_N_sf"/>
</dbReference>
<dbReference type="Gene3D" id="1.10.540.10">
    <property type="entry name" value="Acyl-CoA dehydrogenase/oxidase, N-terminal domain"/>
    <property type="match status" value="1"/>
</dbReference>
<accession>A0ABP6VA03</accession>
<dbReference type="Proteomes" id="UP001500689">
    <property type="component" value="Unassembled WGS sequence"/>
</dbReference>
<dbReference type="RefSeq" id="WP_344856007.1">
    <property type="nucleotide sequence ID" value="NZ_BAAAZN010000002.1"/>
</dbReference>
<evidence type="ECO:0000313" key="9">
    <source>
        <dbReference type="EMBL" id="GAA3530080.1"/>
    </source>
</evidence>
<dbReference type="EMBL" id="BAAAZN010000002">
    <property type="protein sequence ID" value="GAA3530080.1"/>
    <property type="molecule type" value="Genomic_DNA"/>
</dbReference>
<dbReference type="InterPro" id="IPR009100">
    <property type="entry name" value="AcylCoA_DH/oxidase_NM_dom_sf"/>
</dbReference>
<comment type="similarity">
    <text evidence="2">Belongs to the acyl-CoA dehydrogenase family.</text>
</comment>
<comment type="caution">
    <text evidence="9">The sequence shown here is derived from an EMBL/GenBank/DDBJ whole genome shotgun (WGS) entry which is preliminary data.</text>
</comment>
<evidence type="ECO:0000259" key="7">
    <source>
        <dbReference type="Pfam" id="PF00441"/>
    </source>
</evidence>
<feature type="domain" description="Acyl-CoA dehydrogenase/oxidase C-terminal" evidence="7">
    <location>
        <begin position="205"/>
        <end position="329"/>
    </location>
</feature>
<evidence type="ECO:0000259" key="8">
    <source>
        <dbReference type="Pfam" id="PF02771"/>
    </source>
</evidence>
<protein>
    <submittedName>
        <fullName evidence="9">Acyl-CoA dehydrogenase family protein</fullName>
    </submittedName>
</protein>
<dbReference type="Gene3D" id="2.40.110.10">
    <property type="entry name" value="Butyryl-CoA Dehydrogenase, subunit A, domain 2"/>
    <property type="match status" value="1"/>
</dbReference>
<dbReference type="SUPFAM" id="SSF56645">
    <property type="entry name" value="Acyl-CoA dehydrogenase NM domain-like"/>
    <property type="match status" value="1"/>
</dbReference>
<keyword evidence="10" id="KW-1185">Reference proteome</keyword>
<keyword evidence="5" id="KW-0560">Oxidoreductase</keyword>
<evidence type="ECO:0000256" key="2">
    <source>
        <dbReference type="ARBA" id="ARBA00009347"/>
    </source>
</evidence>
<name>A0ABP6VA03_9PSEU</name>
<feature type="domain" description="Acyl-CoA dehydrogenase/oxidase N-terminal" evidence="8">
    <location>
        <begin position="6"/>
        <end position="93"/>
    </location>
</feature>
<reference evidence="10" key="1">
    <citation type="journal article" date="2019" name="Int. J. Syst. Evol. Microbiol.">
        <title>The Global Catalogue of Microorganisms (GCM) 10K type strain sequencing project: providing services to taxonomists for standard genome sequencing and annotation.</title>
        <authorList>
            <consortium name="The Broad Institute Genomics Platform"/>
            <consortium name="The Broad Institute Genome Sequencing Center for Infectious Disease"/>
            <person name="Wu L."/>
            <person name="Ma J."/>
        </authorList>
    </citation>
    <scope>NUCLEOTIDE SEQUENCE [LARGE SCALE GENOMIC DNA]</scope>
    <source>
        <strain evidence="10">JCM 16898</strain>
    </source>
</reference>
<gene>
    <name evidence="9" type="ORF">GCM10022222_11280</name>
</gene>
<comment type="cofactor">
    <cofactor evidence="1">
        <name>FAD</name>
        <dbReference type="ChEBI" id="CHEBI:57692"/>
    </cofactor>
</comment>
<dbReference type="InterPro" id="IPR009075">
    <property type="entry name" value="AcylCo_DH/oxidase_C"/>
</dbReference>
<sequence length="378" mass="39088">MDFSTTEAQQDLAALTRRILSDHVTPESLGPHGSGGFDAPLWTTLAQAGVLDAALPSSVGGGGFGILEQCSVLIEVGRAVAPVPYLPSVMQAASVLTKDPQLVERWLLPVSRGQAVLAVALGGAFTASDGKVTGTQTAVPFAAFADAVLVEAADGVYVVEKDAPGVSISAQQTIDHADAALVELSDAPGTPLGDVADELRLRGTLGLCAQQLGVVERALELTAAYTRERKQFDKVLGSFQAVRHRLADAYIDVEAVRLTLWQAAWLLSEGLPAAAEVATAKYWAAEAGHRVAHTAVHLHGGVGIDVEHPVHRYFAAAKRLEFTGGGATEQLLTLGELVVDPPAAHPSADPSAEHPSAADPSAGHPSEADPSAVVSPSA</sequence>
<dbReference type="Pfam" id="PF02771">
    <property type="entry name" value="Acyl-CoA_dh_N"/>
    <property type="match status" value="1"/>
</dbReference>
<evidence type="ECO:0000256" key="6">
    <source>
        <dbReference type="SAM" id="MobiDB-lite"/>
    </source>
</evidence>
<organism evidence="9 10">
    <name type="scientific">Amycolatopsis ultiminotia</name>
    <dbReference type="NCBI Taxonomy" id="543629"/>
    <lineage>
        <taxon>Bacteria</taxon>
        <taxon>Bacillati</taxon>
        <taxon>Actinomycetota</taxon>
        <taxon>Actinomycetes</taxon>
        <taxon>Pseudonocardiales</taxon>
        <taxon>Pseudonocardiaceae</taxon>
        <taxon>Amycolatopsis</taxon>
    </lineage>
</organism>
<dbReference type="Gene3D" id="1.20.140.10">
    <property type="entry name" value="Butyryl-CoA Dehydrogenase, subunit A, domain 3"/>
    <property type="match status" value="1"/>
</dbReference>
<dbReference type="CDD" id="cd00567">
    <property type="entry name" value="ACAD"/>
    <property type="match status" value="1"/>
</dbReference>
<evidence type="ECO:0000256" key="3">
    <source>
        <dbReference type="ARBA" id="ARBA00022630"/>
    </source>
</evidence>
<dbReference type="PANTHER" id="PTHR43884:SF20">
    <property type="entry name" value="ACYL-COA DEHYDROGENASE FADE28"/>
    <property type="match status" value="1"/>
</dbReference>
<dbReference type="PANTHER" id="PTHR43884">
    <property type="entry name" value="ACYL-COA DEHYDROGENASE"/>
    <property type="match status" value="1"/>
</dbReference>
<proteinExistence type="inferred from homology"/>
<dbReference type="InterPro" id="IPR013786">
    <property type="entry name" value="AcylCoA_DH/ox_N"/>
</dbReference>
<evidence type="ECO:0000256" key="5">
    <source>
        <dbReference type="ARBA" id="ARBA00023002"/>
    </source>
</evidence>